<dbReference type="SUPFAM" id="SSF49899">
    <property type="entry name" value="Concanavalin A-like lectins/glucanases"/>
    <property type="match status" value="1"/>
</dbReference>
<evidence type="ECO:0000256" key="4">
    <source>
        <dbReference type="RuleBase" id="RU362110"/>
    </source>
</evidence>
<gene>
    <name evidence="7" type="ORF">GCM10023231_40420</name>
</gene>
<feature type="domain" description="Glycosyl hydrolase family 32 N-terminal" evidence="5">
    <location>
        <begin position="45"/>
        <end position="344"/>
    </location>
</feature>
<evidence type="ECO:0000256" key="1">
    <source>
        <dbReference type="ARBA" id="ARBA00009902"/>
    </source>
</evidence>
<keyword evidence="8" id="KW-1185">Reference proteome</keyword>
<name>A0ABP9CAJ2_9SPHI</name>
<evidence type="ECO:0000313" key="7">
    <source>
        <dbReference type="EMBL" id="GAA4807155.1"/>
    </source>
</evidence>
<accession>A0ABP9CAJ2</accession>
<proteinExistence type="inferred from homology"/>
<dbReference type="InterPro" id="IPR013148">
    <property type="entry name" value="Glyco_hydro_32_N"/>
</dbReference>
<keyword evidence="2 4" id="KW-0378">Hydrolase</keyword>
<dbReference type="InterPro" id="IPR013320">
    <property type="entry name" value="ConA-like_dom_sf"/>
</dbReference>
<organism evidence="7 8">
    <name type="scientific">Olivibacter ginsenosidimutans</name>
    <dbReference type="NCBI Taxonomy" id="1176537"/>
    <lineage>
        <taxon>Bacteria</taxon>
        <taxon>Pseudomonadati</taxon>
        <taxon>Bacteroidota</taxon>
        <taxon>Sphingobacteriia</taxon>
        <taxon>Sphingobacteriales</taxon>
        <taxon>Sphingobacteriaceae</taxon>
        <taxon>Olivibacter</taxon>
    </lineage>
</organism>
<comment type="caution">
    <text evidence="7">The sequence shown here is derived from an EMBL/GenBank/DDBJ whole genome shotgun (WGS) entry which is preliminary data.</text>
</comment>
<dbReference type="InterPro" id="IPR001362">
    <property type="entry name" value="Glyco_hydro_32"/>
</dbReference>
<evidence type="ECO:0000256" key="3">
    <source>
        <dbReference type="ARBA" id="ARBA00023295"/>
    </source>
</evidence>
<dbReference type="InterPro" id="IPR018053">
    <property type="entry name" value="Glyco_hydro_32_AS"/>
</dbReference>
<evidence type="ECO:0000313" key="8">
    <source>
        <dbReference type="Proteomes" id="UP001501411"/>
    </source>
</evidence>
<dbReference type="PANTHER" id="PTHR42800:SF1">
    <property type="entry name" value="EXOINULINASE INUD (AFU_ORTHOLOGUE AFUA_5G00480)"/>
    <property type="match status" value="1"/>
</dbReference>
<dbReference type="InterPro" id="IPR013189">
    <property type="entry name" value="Glyco_hydro_32_C"/>
</dbReference>
<comment type="similarity">
    <text evidence="1 4">Belongs to the glycosyl hydrolase 32 family.</text>
</comment>
<dbReference type="Pfam" id="PF08244">
    <property type="entry name" value="Glyco_hydro_32C"/>
    <property type="match status" value="1"/>
</dbReference>
<dbReference type="Gene3D" id="2.60.120.560">
    <property type="entry name" value="Exo-inulinase, domain 1"/>
    <property type="match status" value="1"/>
</dbReference>
<evidence type="ECO:0000259" key="5">
    <source>
        <dbReference type="Pfam" id="PF00251"/>
    </source>
</evidence>
<evidence type="ECO:0000259" key="6">
    <source>
        <dbReference type="Pfam" id="PF08244"/>
    </source>
</evidence>
<dbReference type="Pfam" id="PF00251">
    <property type="entry name" value="Glyco_hydro_32N"/>
    <property type="match status" value="1"/>
</dbReference>
<keyword evidence="3 4" id="KW-0326">Glycosidase</keyword>
<dbReference type="Gene3D" id="2.115.10.20">
    <property type="entry name" value="Glycosyl hydrolase domain, family 43"/>
    <property type="match status" value="1"/>
</dbReference>
<reference evidence="8" key="1">
    <citation type="journal article" date="2019" name="Int. J. Syst. Evol. Microbiol.">
        <title>The Global Catalogue of Microorganisms (GCM) 10K type strain sequencing project: providing services to taxonomists for standard genome sequencing and annotation.</title>
        <authorList>
            <consortium name="The Broad Institute Genomics Platform"/>
            <consortium name="The Broad Institute Genome Sequencing Center for Infectious Disease"/>
            <person name="Wu L."/>
            <person name="Ma J."/>
        </authorList>
    </citation>
    <scope>NUCLEOTIDE SEQUENCE [LARGE SCALE GENOMIC DNA]</scope>
    <source>
        <strain evidence="8">JCM 18200</strain>
    </source>
</reference>
<feature type="domain" description="Glycosyl hydrolase family 32 C-terminal" evidence="6">
    <location>
        <begin position="355"/>
        <end position="503"/>
    </location>
</feature>
<dbReference type="Proteomes" id="UP001501411">
    <property type="component" value="Unassembled WGS sequence"/>
</dbReference>
<dbReference type="GO" id="GO:0016787">
    <property type="term" value="F:hydrolase activity"/>
    <property type="evidence" value="ECO:0007669"/>
    <property type="project" value="UniProtKB-KW"/>
</dbReference>
<dbReference type="InterPro" id="IPR023296">
    <property type="entry name" value="Glyco_hydro_beta-prop_sf"/>
</dbReference>
<dbReference type="PROSITE" id="PS51257">
    <property type="entry name" value="PROKAR_LIPOPROTEIN"/>
    <property type="match status" value="1"/>
</dbReference>
<dbReference type="SUPFAM" id="SSF75005">
    <property type="entry name" value="Arabinanase/levansucrase/invertase"/>
    <property type="match status" value="1"/>
</dbReference>
<sequence length="510" mass="57758">MDMNHKLIPLLLCTVIWGSACQQVTKAKKEPHETLKKEQYRPLFHFSPKKGWMNDPNGMVYLNGTYHLFFQHNPDSAVWGPMHWGHATTKDLIHWEEQPIALYPDSLGTIFSGSAVVDKDNTAGFGANALVAIFTHHNAEIEQKKTGKHQYQSLAYSTDEGKTWTKYAGNPVLPNPGIWDFRDPKVRWHEETKRWIMTLATKQTITFYSSPNLKQWSKLSEFGEGIGAHGGVWECPDLFPLIVDGERKWVLLVSINPGGPNGGSATQYFVGNFDGKTFKPDKKETRWIDYGADDYAGVTWSNTGNRIIFLGWMSNWQYANVVPTTAWRSANTIPRELTLKRVGDEVFLSSAPVKELNDLKTKMEEMTNVTVASEKDFSDLLKNTSMTYSLDLTTANLDDFTVQLANDLGEQVLVGYDKQQNQFYVDRSQSGKTDFESGFAKRIVAPRVAKDTSIELTLVVDVNSVELFADKGLTVLTDIFFPNRVFDKLRLKSPEKIEFKRVNLSPFKSN</sequence>
<dbReference type="SMART" id="SM00640">
    <property type="entry name" value="Glyco_32"/>
    <property type="match status" value="1"/>
</dbReference>
<protein>
    <submittedName>
        <fullName evidence="7">Glycoside hydrolase family 32 protein</fullName>
    </submittedName>
</protein>
<dbReference type="EMBL" id="BAABIQ010000044">
    <property type="protein sequence ID" value="GAA4807155.1"/>
    <property type="molecule type" value="Genomic_DNA"/>
</dbReference>
<dbReference type="PROSITE" id="PS00609">
    <property type="entry name" value="GLYCOSYL_HYDROL_F32"/>
    <property type="match status" value="1"/>
</dbReference>
<dbReference type="CDD" id="cd18622">
    <property type="entry name" value="GH32_Inu-like"/>
    <property type="match status" value="1"/>
</dbReference>
<dbReference type="PANTHER" id="PTHR42800">
    <property type="entry name" value="EXOINULINASE INUD (AFU_ORTHOLOGUE AFUA_5G00480)"/>
    <property type="match status" value="1"/>
</dbReference>
<evidence type="ECO:0000256" key="2">
    <source>
        <dbReference type="ARBA" id="ARBA00022801"/>
    </source>
</evidence>